<proteinExistence type="inferred from homology"/>
<evidence type="ECO:0000313" key="6">
    <source>
        <dbReference type="EMBL" id="BFO71161.1"/>
    </source>
</evidence>
<sequence length="510" mass="57894">MNNKTNSILCGLMLAPYTLCAASQADNRPNVIYVFPDQLRNCALNFWSQQGFRESVNFKADPTHTPRIDRFARESVVLTSAQSNFPLSSPHRGSLLTGMYPNRSGVSLNCNSNRPNSYIRESTTCIGDVFSRNGYDCAYIGKLHTDRPEKNDPARPGHYVQDIDPVWDAFTPANRRHGFNYWYSYGTFDEHKNPHYWDNNGVKHQPHEWSPIHEAKVAADYIRNQANVRDTKKPFFMMVAMNPPHSPYRSLNDCMPEDYALYADKPIDSLLIRPNVNLQMGKVKSAAYYFASVSGVDRAFGMILDALKEAGLDKNTIVIFSSDHGETMCSQNTDDPKNSPYTESMNIPFIVRYPGHITPRVDPLLMSTPDIMPTVLGLAGLGQDIPSTVQGRDYSALLSQENIKAKRPDAALYIQNVNGEKDAAGKTIDYFPSARGIKTAQYTMAIFINKKYKVTQTLLFDDQKDPYQQHNLDINTHKAVYKKLFKRMSQLLKEVDDPWYSKGIVRKLRR</sequence>
<evidence type="ECO:0000256" key="2">
    <source>
        <dbReference type="ARBA" id="ARBA00022801"/>
    </source>
</evidence>
<dbReference type="Gene3D" id="3.30.1120.10">
    <property type="match status" value="1"/>
</dbReference>
<dbReference type="InterPro" id="IPR017850">
    <property type="entry name" value="Alkaline_phosphatase_core_sf"/>
</dbReference>
<gene>
    <name evidence="6" type="ORF">GTC17253_11270</name>
</gene>
<dbReference type="GO" id="GO:0004065">
    <property type="term" value="F:arylsulfatase activity"/>
    <property type="evidence" value="ECO:0007669"/>
    <property type="project" value="TreeGrafter"/>
</dbReference>
<feature type="modified residue" description="3-oxoalanine (Ser)" evidence="3">
    <location>
        <position position="88"/>
    </location>
</feature>
<comment type="PTM">
    <text evidence="3">The conversion to 3-oxoalanine (also known as C-formylglycine, FGly), of a serine or cysteine residue in prokaryotes and of a cysteine residue in eukaryotes, is critical for catalytic activity.</text>
</comment>
<keyword evidence="4" id="KW-0732">Signal</keyword>
<dbReference type="PANTHER" id="PTHR42693:SF53">
    <property type="entry name" value="ENDO-4-O-SULFATASE"/>
    <property type="match status" value="1"/>
</dbReference>
<protein>
    <submittedName>
        <fullName evidence="6">Sulfatase</fullName>
    </submittedName>
</protein>
<evidence type="ECO:0000256" key="3">
    <source>
        <dbReference type="PIRSR" id="PIRSR600917-52"/>
    </source>
</evidence>
<comment type="similarity">
    <text evidence="1">Belongs to the sulfatase family.</text>
</comment>
<feature type="chain" id="PRO_5044217356" evidence="4">
    <location>
        <begin position="22"/>
        <end position="510"/>
    </location>
</feature>
<dbReference type="PANTHER" id="PTHR42693">
    <property type="entry name" value="ARYLSULFATASE FAMILY MEMBER"/>
    <property type="match status" value="1"/>
</dbReference>
<keyword evidence="2" id="KW-0378">Hydrolase</keyword>
<organism evidence="6">
    <name type="scientific">Prevotella sp. GTC17253</name>
    <dbReference type="NCBI Taxonomy" id="3236793"/>
    <lineage>
        <taxon>Bacteria</taxon>
        <taxon>Pseudomonadati</taxon>
        <taxon>Bacteroidota</taxon>
        <taxon>Bacteroidia</taxon>
        <taxon>Bacteroidales</taxon>
        <taxon>Prevotellaceae</taxon>
        <taxon>Prevotella</taxon>
    </lineage>
</organism>
<dbReference type="CDD" id="cd16034">
    <property type="entry name" value="sulfatase_like"/>
    <property type="match status" value="1"/>
</dbReference>
<feature type="domain" description="Sulfatase N-terminal" evidence="5">
    <location>
        <begin position="29"/>
        <end position="380"/>
    </location>
</feature>
<dbReference type="InterPro" id="IPR050738">
    <property type="entry name" value="Sulfatase"/>
</dbReference>
<dbReference type="EMBL" id="AP035785">
    <property type="protein sequence ID" value="BFO71161.1"/>
    <property type="molecule type" value="Genomic_DNA"/>
</dbReference>
<accession>A0AB33INL0</accession>
<dbReference type="Pfam" id="PF00884">
    <property type="entry name" value="Sulfatase"/>
    <property type="match status" value="1"/>
</dbReference>
<name>A0AB33INL0_9BACT</name>
<evidence type="ECO:0000256" key="4">
    <source>
        <dbReference type="SAM" id="SignalP"/>
    </source>
</evidence>
<feature type="signal peptide" evidence="4">
    <location>
        <begin position="1"/>
        <end position="21"/>
    </location>
</feature>
<dbReference type="SUPFAM" id="SSF53649">
    <property type="entry name" value="Alkaline phosphatase-like"/>
    <property type="match status" value="1"/>
</dbReference>
<evidence type="ECO:0000259" key="5">
    <source>
        <dbReference type="Pfam" id="PF00884"/>
    </source>
</evidence>
<dbReference type="Gene3D" id="3.40.720.10">
    <property type="entry name" value="Alkaline Phosphatase, subunit A"/>
    <property type="match status" value="1"/>
</dbReference>
<evidence type="ECO:0000256" key="1">
    <source>
        <dbReference type="ARBA" id="ARBA00008779"/>
    </source>
</evidence>
<dbReference type="InterPro" id="IPR000917">
    <property type="entry name" value="Sulfatase_N"/>
</dbReference>
<dbReference type="AlphaFoldDB" id="A0AB33INL0"/>
<reference evidence="6" key="1">
    <citation type="submission" date="2024-07" db="EMBL/GenBank/DDBJ databases">
        <title>Complete genome sequence of Prevotella sp. YM-2024 GTC17253.</title>
        <authorList>
            <person name="Hayashi M."/>
            <person name="Muto Y."/>
            <person name="Tanaka K."/>
            <person name="Niwa H."/>
        </authorList>
    </citation>
    <scope>NUCLEOTIDE SEQUENCE</scope>
    <source>
        <strain evidence="6">GTC17253</strain>
    </source>
</reference>